<sequence>MKQYKKGYTTGVFDVFHVGHLNILKQAKEKCDYLVVGVSTDELVRACKHKTPVIPFAERMEIVASIKYVDEVVPQWNKNKYEALEKYQFNVMFVGDDWKGSQIFKETEEKFRPHGVEIIYFPYTPGVSSTMLQEKLKYYPEVPVVEGIK</sequence>
<accession>A0A1G9ZLB3</accession>
<reference evidence="5" key="1">
    <citation type="submission" date="2016-10" db="EMBL/GenBank/DDBJ databases">
        <authorList>
            <person name="Varghese N."/>
            <person name="Submissions S."/>
        </authorList>
    </citation>
    <scope>NUCLEOTIDE SEQUENCE [LARGE SCALE GENOMIC DNA]</scope>
    <source>
        <strain evidence="5">CGMCC 1.10369</strain>
    </source>
</reference>
<dbReference type="PANTHER" id="PTHR43793">
    <property type="entry name" value="FAD SYNTHASE"/>
    <property type="match status" value="1"/>
</dbReference>
<keyword evidence="1 4" id="KW-0808">Transferase</keyword>
<evidence type="ECO:0000256" key="2">
    <source>
        <dbReference type="ARBA" id="ARBA00022695"/>
    </source>
</evidence>
<evidence type="ECO:0000256" key="1">
    <source>
        <dbReference type="ARBA" id="ARBA00022679"/>
    </source>
</evidence>
<evidence type="ECO:0000313" key="4">
    <source>
        <dbReference type="EMBL" id="SDN22100.1"/>
    </source>
</evidence>
<dbReference type="InterPro" id="IPR050385">
    <property type="entry name" value="Archaeal_FAD_synthase"/>
</dbReference>
<dbReference type="AlphaFoldDB" id="A0A1G9ZLB3"/>
<dbReference type="EMBL" id="FNIL01000001">
    <property type="protein sequence ID" value="SDN22100.1"/>
    <property type="molecule type" value="Genomic_DNA"/>
</dbReference>
<feature type="domain" description="Cytidyltransferase-like" evidence="3">
    <location>
        <begin position="8"/>
        <end position="134"/>
    </location>
</feature>
<organism evidence="4 5">
    <name type="scientific">Alkalicoccus daliensis</name>
    <dbReference type="NCBI Taxonomy" id="745820"/>
    <lineage>
        <taxon>Bacteria</taxon>
        <taxon>Bacillati</taxon>
        <taxon>Bacillota</taxon>
        <taxon>Bacilli</taxon>
        <taxon>Bacillales</taxon>
        <taxon>Bacillaceae</taxon>
        <taxon>Alkalicoccus</taxon>
    </lineage>
</organism>
<dbReference type="Pfam" id="PF01467">
    <property type="entry name" value="CTP_transf_like"/>
    <property type="match status" value="1"/>
</dbReference>
<evidence type="ECO:0000313" key="5">
    <source>
        <dbReference type="Proteomes" id="UP000198778"/>
    </source>
</evidence>
<evidence type="ECO:0000259" key="3">
    <source>
        <dbReference type="Pfam" id="PF01467"/>
    </source>
</evidence>
<dbReference type="InterPro" id="IPR014729">
    <property type="entry name" value="Rossmann-like_a/b/a_fold"/>
</dbReference>
<keyword evidence="5" id="KW-1185">Reference proteome</keyword>
<dbReference type="GO" id="GO:0016779">
    <property type="term" value="F:nucleotidyltransferase activity"/>
    <property type="evidence" value="ECO:0007669"/>
    <property type="project" value="UniProtKB-KW"/>
</dbReference>
<dbReference type="InterPro" id="IPR004821">
    <property type="entry name" value="Cyt_trans-like"/>
</dbReference>
<dbReference type="RefSeq" id="WP_090839608.1">
    <property type="nucleotide sequence ID" value="NZ_FNIL01000001.1"/>
</dbReference>
<protein>
    <submittedName>
        <fullName evidence="4">Glycerol-3-phosphate cytidylyltransferase</fullName>
    </submittedName>
</protein>
<keyword evidence="2 4" id="KW-0548">Nucleotidyltransferase</keyword>
<proteinExistence type="predicted"/>
<dbReference type="Proteomes" id="UP000198778">
    <property type="component" value="Unassembled WGS sequence"/>
</dbReference>
<dbReference type="Gene3D" id="3.40.50.620">
    <property type="entry name" value="HUPs"/>
    <property type="match status" value="1"/>
</dbReference>
<dbReference type="STRING" id="745820.SAMN04488053_101154"/>
<dbReference type="NCBIfam" id="TIGR00125">
    <property type="entry name" value="cyt_tran_rel"/>
    <property type="match status" value="1"/>
</dbReference>
<dbReference type="SUPFAM" id="SSF52374">
    <property type="entry name" value="Nucleotidylyl transferase"/>
    <property type="match status" value="1"/>
</dbReference>
<gene>
    <name evidence="4" type="ORF">SAMN04488053_101154</name>
</gene>
<dbReference type="OrthoDB" id="9802794at2"/>
<name>A0A1G9ZLB3_9BACI</name>
<dbReference type="PANTHER" id="PTHR43793:SF1">
    <property type="entry name" value="FAD SYNTHASE"/>
    <property type="match status" value="1"/>
</dbReference>